<dbReference type="InterPro" id="IPR020004">
    <property type="entry name" value="UDP-GlcNAc_Epase"/>
</dbReference>
<dbReference type="GO" id="GO:0004553">
    <property type="term" value="F:hydrolase activity, hydrolyzing O-glycosyl compounds"/>
    <property type="evidence" value="ECO:0007669"/>
    <property type="project" value="InterPro"/>
</dbReference>
<evidence type="ECO:0000259" key="1">
    <source>
        <dbReference type="Pfam" id="PF02350"/>
    </source>
</evidence>
<dbReference type="InterPro" id="IPR003331">
    <property type="entry name" value="UDP_GlcNAc_Epimerase_2_dom"/>
</dbReference>
<evidence type="ECO:0000313" key="3">
    <source>
        <dbReference type="Proteomes" id="UP000009173"/>
    </source>
</evidence>
<proteinExistence type="predicted"/>
<dbReference type="NCBIfam" id="TIGR03568">
    <property type="entry name" value="NeuC_NnaA"/>
    <property type="match status" value="1"/>
</dbReference>
<evidence type="ECO:0000313" key="2">
    <source>
        <dbReference type="EMBL" id="ABM29606.1"/>
    </source>
</evidence>
<feature type="domain" description="UDP-N-acetylglucosamine 2-epimerase" evidence="1">
    <location>
        <begin position="25"/>
        <end position="368"/>
    </location>
</feature>
<dbReference type="Proteomes" id="UP000009173">
    <property type="component" value="Chromosome"/>
</dbReference>
<gene>
    <name evidence="2" type="ordered locus">Dvul_2591</name>
</gene>
<reference evidence="3" key="1">
    <citation type="journal article" date="2009" name="Environ. Microbiol.">
        <title>Contribution of mobile genetic elements to Desulfovibrio vulgaris genome plasticity.</title>
        <authorList>
            <person name="Walker C.B."/>
            <person name="Stolyar S."/>
            <person name="Chivian D."/>
            <person name="Pinel N."/>
            <person name="Gabster J.A."/>
            <person name="Dehal P.S."/>
            <person name="He Z."/>
            <person name="Yang Z.K."/>
            <person name="Yen H.C."/>
            <person name="Zhou J."/>
            <person name="Wall J.D."/>
            <person name="Hazen T.C."/>
            <person name="Arkin A.P."/>
            <person name="Stahl D.A."/>
        </authorList>
    </citation>
    <scope>NUCLEOTIDE SEQUENCE [LARGE SCALE GENOMIC DNA]</scope>
    <source>
        <strain evidence="3">DP4</strain>
    </source>
</reference>
<dbReference type="HOGENOM" id="CLU_061127_0_0_7"/>
<organism evidence="2 3">
    <name type="scientific">Nitratidesulfovibrio vulgaris (strain DP4)</name>
    <name type="common">Desulfovibrio vulgaris</name>
    <dbReference type="NCBI Taxonomy" id="391774"/>
    <lineage>
        <taxon>Bacteria</taxon>
        <taxon>Pseudomonadati</taxon>
        <taxon>Thermodesulfobacteriota</taxon>
        <taxon>Desulfovibrionia</taxon>
        <taxon>Desulfovibrionales</taxon>
        <taxon>Desulfovibrionaceae</taxon>
        <taxon>Nitratidesulfovibrio</taxon>
    </lineage>
</organism>
<dbReference type="EMBL" id="CP000527">
    <property type="protein sequence ID" value="ABM29606.1"/>
    <property type="molecule type" value="Genomic_DNA"/>
</dbReference>
<dbReference type="Gene3D" id="3.40.50.2000">
    <property type="entry name" value="Glycogen Phosphorylase B"/>
    <property type="match status" value="2"/>
</dbReference>
<dbReference type="AlphaFoldDB" id="A0A0H3ACS6"/>
<dbReference type="SUPFAM" id="SSF53756">
    <property type="entry name" value="UDP-Glycosyltransferase/glycogen phosphorylase"/>
    <property type="match status" value="1"/>
</dbReference>
<name>A0A0H3ACS6_NITV4</name>
<sequence length="387" mass="42760">MKRRILVFTGSRAEYGLFRNVIRILSENDQVELHLLASGTHLSQEYGFTIKEIENDNFAQVHAVSIDLEKNDSVGVCHSMSKGLSGYAEAIQRLAPDILVLLGDRYETFCAAASASILRIPIAHLFGGEATEGAVDDVLRHAITKMSHLHFTACDIYRRRVIQMGENPKHVWCVGSLGVENVHLLPVHSEYDVRTYLNIPQAIPYLVATYHPVTLEREQAIDEVKLLLKVLTAHQNIITVFTGANADAGGQDINILLQDYASSHPNFRFFMSLGVERYINAVRYSIGVVGNSSSGISEVPSLGVPVLDIGNRQKGRVRANSVLHADLNTKKITAALHTMLQPATRSLARDTTNPLDKPHTAQRIADTVATYPLKGLLAKTFFEYHNG</sequence>
<dbReference type="PANTHER" id="PTHR43174">
    <property type="entry name" value="UDP-N-ACETYLGLUCOSAMINE 2-EPIMERASE"/>
    <property type="match status" value="1"/>
</dbReference>
<dbReference type="PANTHER" id="PTHR43174:SF3">
    <property type="entry name" value="UDP-N-ACETYLGLUCOSAMINE 2-EPIMERASE"/>
    <property type="match status" value="1"/>
</dbReference>
<dbReference type="GO" id="GO:0006047">
    <property type="term" value="P:UDP-N-acetylglucosamine metabolic process"/>
    <property type="evidence" value="ECO:0007669"/>
    <property type="project" value="InterPro"/>
</dbReference>
<dbReference type="RefSeq" id="WP_011792954.1">
    <property type="nucleotide sequence ID" value="NC_008751.1"/>
</dbReference>
<dbReference type="KEGG" id="dvl:Dvul_2591"/>
<dbReference type="Pfam" id="PF02350">
    <property type="entry name" value="Epimerase_2"/>
    <property type="match status" value="1"/>
</dbReference>
<accession>A0A0H3ACS6</accession>
<dbReference type="InterPro" id="IPR029767">
    <property type="entry name" value="WecB-like"/>
</dbReference>
<protein>
    <submittedName>
        <fullName evidence="2">UDP-N-acetylglucosamine 2-epimerase</fullName>
    </submittedName>
</protein>